<reference evidence="1 2" key="1">
    <citation type="journal article" date="2011" name="Science">
        <title>The ecoresponsive genome of Daphnia pulex.</title>
        <authorList>
            <person name="Colbourne J.K."/>
            <person name="Pfrender M.E."/>
            <person name="Gilbert D."/>
            <person name="Thomas W.K."/>
            <person name="Tucker A."/>
            <person name="Oakley T.H."/>
            <person name="Tokishita S."/>
            <person name="Aerts A."/>
            <person name="Arnold G.J."/>
            <person name="Basu M.K."/>
            <person name="Bauer D.J."/>
            <person name="Caceres C.E."/>
            <person name="Carmel L."/>
            <person name="Casola C."/>
            <person name="Choi J.H."/>
            <person name="Detter J.C."/>
            <person name="Dong Q."/>
            <person name="Dusheyko S."/>
            <person name="Eads B.D."/>
            <person name="Frohlich T."/>
            <person name="Geiler-Samerotte K.A."/>
            <person name="Gerlach D."/>
            <person name="Hatcher P."/>
            <person name="Jogdeo S."/>
            <person name="Krijgsveld J."/>
            <person name="Kriventseva E.V."/>
            <person name="Kultz D."/>
            <person name="Laforsch C."/>
            <person name="Lindquist E."/>
            <person name="Lopez J."/>
            <person name="Manak J.R."/>
            <person name="Muller J."/>
            <person name="Pangilinan J."/>
            <person name="Patwardhan R.P."/>
            <person name="Pitluck S."/>
            <person name="Pritham E.J."/>
            <person name="Rechtsteiner A."/>
            <person name="Rho M."/>
            <person name="Rogozin I.B."/>
            <person name="Sakarya O."/>
            <person name="Salamov A."/>
            <person name="Schaack S."/>
            <person name="Shapiro H."/>
            <person name="Shiga Y."/>
            <person name="Skalitzky C."/>
            <person name="Smith Z."/>
            <person name="Souvorov A."/>
            <person name="Sung W."/>
            <person name="Tang Z."/>
            <person name="Tsuchiya D."/>
            <person name="Tu H."/>
            <person name="Vos H."/>
            <person name="Wang M."/>
            <person name="Wolf Y.I."/>
            <person name="Yamagata H."/>
            <person name="Yamada T."/>
            <person name="Ye Y."/>
            <person name="Shaw J.R."/>
            <person name="Andrews J."/>
            <person name="Crease T.J."/>
            <person name="Tang H."/>
            <person name="Lucas S.M."/>
            <person name="Robertson H.M."/>
            <person name="Bork P."/>
            <person name="Koonin E.V."/>
            <person name="Zdobnov E.M."/>
            <person name="Grigoriev I.V."/>
            <person name="Lynch M."/>
            <person name="Boore J.L."/>
        </authorList>
    </citation>
    <scope>NUCLEOTIDE SEQUENCE [LARGE SCALE GENOMIC DNA]</scope>
</reference>
<dbReference type="PhylomeDB" id="E9HN15"/>
<organism evidence="1 2">
    <name type="scientific">Daphnia pulex</name>
    <name type="common">Water flea</name>
    <dbReference type="NCBI Taxonomy" id="6669"/>
    <lineage>
        <taxon>Eukaryota</taxon>
        <taxon>Metazoa</taxon>
        <taxon>Ecdysozoa</taxon>
        <taxon>Arthropoda</taxon>
        <taxon>Crustacea</taxon>
        <taxon>Branchiopoda</taxon>
        <taxon>Diplostraca</taxon>
        <taxon>Cladocera</taxon>
        <taxon>Anomopoda</taxon>
        <taxon>Daphniidae</taxon>
        <taxon>Daphnia</taxon>
    </lineage>
</organism>
<dbReference type="Proteomes" id="UP000000305">
    <property type="component" value="Unassembled WGS sequence"/>
</dbReference>
<dbReference type="Gene3D" id="1.25.10.10">
    <property type="entry name" value="Leucine-rich Repeat Variant"/>
    <property type="match status" value="1"/>
</dbReference>
<dbReference type="OrthoDB" id="5148094at2759"/>
<dbReference type="Pfam" id="PF25801">
    <property type="entry name" value="HEAT_GCN1_C_2"/>
    <property type="match status" value="1"/>
</dbReference>
<evidence type="ECO:0000313" key="1">
    <source>
        <dbReference type="EMBL" id="EFX66872.1"/>
    </source>
</evidence>
<dbReference type="STRING" id="6669.E9HN15"/>
<name>E9HN15_DAPPU</name>
<protein>
    <submittedName>
        <fullName evidence="1">Uncharacterized protein</fullName>
    </submittedName>
</protein>
<gene>
    <name evidence="1" type="ORF">DAPPUDRAFT_262460</name>
</gene>
<dbReference type="eggNOG" id="KOG1242">
    <property type="taxonomic scope" value="Eukaryota"/>
</dbReference>
<dbReference type="KEGG" id="dpx:DAPPUDRAFT_262460"/>
<evidence type="ECO:0000313" key="2">
    <source>
        <dbReference type="Proteomes" id="UP000000305"/>
    </source>
</evidence>
<dbReference type="AlphaFoldDB" id="E9HN15"/>
<proteinExistence type="predicted"/>
<dbReference type="InParanoid" id="E9HN15"/>
<sequence length="116" mass="12736">MQVKISFSAHEDGGQPIKKGAIREKEGNVLINLITTTDDAIIKEKSLQALRGVITLAGDKIRETIRKSIFATLLSMLSHPEETPRSATAECMDAIFRHLPADELKALEKVPIILTS</sequence>
<dbReference type="InterPro" id="IPR011989">
    <property type="entry name" value="ARM-like"/>
</dbReference>
<keyword evidence="2" id="KW-1185">Reference proteome</keyword>
<accession>E9HN15</accession>
<dbReference type="EMBL" id="GL732692">
    <property type="protein sequence ID" value="EFX66872.1"/>
    <property type="molecule type" value="Genomic_DNA"/>
</dbReference>
<dbReference type="SUPFAM" id="SSF48371">
    <property type="entry name" value="ARM repeat"/>
    <property type="match status" value="1"/>
</dbReference>
<dbReference type="InterPro" id="IPR016024">
    <property type="entry name" value="ARM-type_fold"/>
</dbReference>
<dbReference type="GO" id="GO:0004674">
    <property type="term" value="F:protein serine/threonine kinase activity"/>
    <property type="evidence" value="ECO:0007669"/>
    <property type="project" value="InterPro"/>
</dbReference>
<dbReference type="HOGENOM" id="CLU_2135973_0_0_1"/>